<evidence type="ECO:0000313" key="3">
    <source>
        <dbReference type="EMBL" id="AVR57720.1"/>
    </source>
</evidence>
<dbReference type="AlphaFoldDB" id="A0A2R4A3R5"/>
<reference evidence="3" key="1">
    <citation type="submission" date="2017-09" db="EMBL/GenBank/DDBJ databases">
        <title>Your Publication.</title>
        <authorList>
            <person name="Keepers K.G."/>
            <person name="Pogoda C.S."/>
            <person name="Hamsher S.E."/>
            <person name="Stepanek J.G."/>
            <person name="Kane N.C."/>
            <person name="Kociolek J.P."/>
        </authorList>
    </citation>
    <scope>NUCLEOTIDE SEQUENCE</scope>
</reference>
<evidence type="ECO:0000259" key="2">
    <source>
        <dbReference type="Pfam" id="PF00329"/>
    </source>
</evidence>
<comment type="similarity">
    <text evidence="1">Belongs to the complex I 30 kDa subunit family.</text>
</comment>
<geneLocation type="mitochondrion" evidence="3"/>
<dbReference type="SUPFAM" id="SSF143243">
    <property type="entry name" value="Nqo5-like"/>
    <property type="match status" value="1"/>
</dbReference>
<protein>
    <submittedName>
        <fullName evidence="3">NADH dehydrogenase subunit 9</fullName>
    </submittedName>
</protein>
<dbReference type="PANTHER" id="PTHR10884">
    <property type="entry name" value="NADH DEHYDROGENASE UBIQUINONE IRON-SULFUR PROTEIN 3"/>
    <property type="match status" value="1"/>
</dbReference>
<evidence type="ECO:0000256" key="1">
    <source>
        <dbReference type="ARBA" id="ARBA00007569"/>
    </source>
</evidence>
<dbReference type="Gene3D" id="3.30.460.80">
    <property type="entry name" value="NADH:ubiquinone oxidoreductase, 30kDa subunit"/>
    <property type="match status" value="1"/>
</dbReference>
<dbReference type="Pfam" id="PF00329">
    <property type="entry name" value="Complex1_30kDa"/>
    <property type="match status" value="1"/>
</dbReference>
<dbReference type="EMBL" id="MF997424">
    <property type="protein sequence ID" value="AVR57720.1"/>
    <property type="molecule type" value="Genomic_DNA"/>
</dbReference>
<gene>
    <name evidence="3" type="primary">nad9</name>
</gene>
<feature type="domain" description="NADH:ubiquinone oxidoreductase 30kDa subunit" evidence="2">
    <location>
        <begin position="32"/>
        <end position="147"/>
    </location>
</feature>
<sequence length="185" mass="22116">MLVSYHDIVKVLPVIQIELYGIQHCFLIQVHLLKNILLIFKNHFRYQFKVLTCISGMDYPENLYRFKIAYELLSIKYNARLRLKVVLDEITPINSIEKIFAGATWWECEIWDMFGIFFLNQANITRLLTDYGFQGFPLRKDFPLTGFTESRYNVIQSRVVYENVELAQEYRIFDYMSPWESLQQS</sequence>
<accession>A0A2R4A3R5</accession>
<dbReference type="PANTHER" id="PTHR10884:SF14">
    <property type="entry name" value="NADH DEHYDROGENASE [UBIQUINONE] IRON-SULFUR PROTEIN 3, MITOCHONDRIAL"/>
    <property type="match status" value="1"/>
</dbReference>
<dbReference type="InterPro" id="IPR037232">
    <property type="entry name" value="NADH_quin_OxRdtase_su_C/D-like"/>
</dbReference>
<dbReference type="GO" id="GO:0008137">
    <property type="term" value="F:NADH dehydrogenase (ubiquinone) activity"/>
    <property type="evidence" value="ECO:0007669"/>
    <property type="project" value="InterPro"/>
</dbReference>
<proteinExistence type="inferred from homology"/>
<name>A0A2R4A3R5_9STRA</name>
<organism evidence="3">
    <name type="scientific">Halamphora calidilacuna</name>
    <dbReference type="NCBI Taxonomy" id="2133758"/>
    <lineage>
        <taxon>Eukaryota</taxon>
        <taxon>Sar</taxon>
        <taxon>Stramenopiles</taxon>
        <taxon>Ochrophyta</taxon>
        <taxon>Bacillariophyta</taxon>
        <taxon>Bacillariophyceae</taxon>
        <taxon>Bacillariophycidae</taxon>
        <taxon>Naviculales</taxon>
        <taxon>Amphipleuraceae</taxon>
        <taxon>Halamphora</taxon>
    </lineage>
</organism>
<dbReference type="InterPro" id="IPR001268">
    <property type="entry name" value="NADH_UbQ_OxRdtase_30kDa_su"/>
</dbReference>
<keyword evidence="3" id="KW-0496">Mitochondrion</keyword>